<reference evidence="3" key="1">
    <citation type="submission" date="2014-03" db="EMBL/GenBank/DDBJ databases">
        <authorList>
            <person name="Aksoy S."/>
            <person name="Warren W."/>
            <person name="Wilson R.K."/>
        </authorList>
    </citation>
    <scope>NUCLEOTIDE SEQUENCE [LARGE SCALE GENOMIC DNA]</scope>
    <source>
        <strain evidence="3">IAEA</strain>
    </source>
</reference>
<reference evidence="2" key="2">
    <citation type="submission" date="2020-05" db="UniProtKB">
        <authorList>
            <consortium name="EnsemblMetazoa"/>
        </authorList>
    </citation>
    <scope>IDENTIFICATION</scope>
    <source>
        <strain evidence="2">IAEA</strain>
    </source>
</reference>
<dbReference type="VEuPathDB" id="VectorBase:GBRI041982"/>
<feature type="transmembrane region" description="Helical" evidence="1">
    <location>
        <begin position="73"/>
        <end position="93"/>
    </location>
</feature>
<dbReference type="EnsemblMetazoa" id="GBRI041982-RA">
    <property type="protein sequence ID" value="GBRI041982-PA"/>
    <property type="gene ID" value="GBRI041982"/>
</dbReference>
<keyword evidence="1" id="KW-0812">Transmembrane</keyword>
<dbReference type="Proteomes" id="UP000091820">
    <property type="component" value="Unassembled WGS sequence"/>
</dbReference>
<organism evidence="2 3">
    <name type="scientific">Glossina brevipalpis</name>
    <dbReference type="NCBI Taxonomy" id="37001"/>
    <lineage>
        <taxon>Eukaryota</taxon>
        <taxon>Metazoa</taxon>
        <taxon>Ecdysozoa</taxon>
        <taxon>Arthropoda</taxon>
        <taxon>Hexapoda</taxon>
        <taxon>Insecta</taxon>
        <taxon>Pterygota</taxon>
        <taxon>Neoptera</taxon>
        <taxon>Endopterygota</taxon>
        <taxon>Diptera</taxon>
        <taxon>Brachycera</taxon>
        <taxon>Muscomorpha</taxon>
        <taxon>Hippoboscoidea</taxon>
        <taxon>Glossinidae</taxon>
        <taxon>Glossina</taxon>
    </lineage>
</organism>
<evidence type="ECO:0000313" key="3">
    <source>
        <dbReference type="Proteomes" id="UP000091820"/>
    </source>
</evidence>
<keyword evidence="1" id="KW-1133">Transmembrane helix</keyword>
<evidence type="ECO:0000313" key="2">
    <source>
        <dbReference type="EnsemblMetazoa" id="GBRI041982-PA"/>
    </source>
</evidence>
<keyword evidence="1" id="KW-0472">Membrane</keyword>
<keyword evidence="3" id="KW-1185">Reference proteome</keyword>
<sequence>MCNRSIHCYSTNAHKLYRRYPDCKIANTSYSLCLHICVVLYCFAVVVVPVVVVENDYCWIPMLYNRPVYSDFVQYYFCCCCCDLMVVLIDFLVANNRWAVEIQQSFVNAFGEAGILVCLSRPIISWRNTSCINSLKNETNNFLWYTLSIVMLFLQRCKVNSLHSILPIDFIRGLN</sequence>
<name>A0A1A9X2J9_9MUSC</name>
<feature type="transmembrane region" description="Helical" evidence="1">
    <location>
        <begin position="32"/>
        <end position="53"/>
    </location>
</feature>
<accession>A0A1A9X2J9</accession>
<protein>
    <submittedName>
        <fullName evidence="2">Uncharacterized protein</fullName>
    </submittedName>
</protein>
<proteinExistence type="predicted"/>
<evidence type="ECO:0000256" key="1">
    <source>
        <dbReference type="SAM" id="Phobius"/>
    </source>
</evidence>
<dbReference type="AlphaFoldDB" id="A0A1A9X2J9"/>